<gene>
    <name evidence="1" type="ORF">SDC9_72000</name>
</gene>
<dbReference type="EMBL" id="VSSQ01004512">
    <property type="protein sequence ID" value="MPM25505.1"/>
    <property type="molecule type" value="Genomic_DNA"/>
</dbReference>
<reference evidence="1" key="1">
    <citation type="submission" date="2019-08" db="EMBL/GenBank/DDBJ databases">
        <authorList>
            <person name="Kucharzyk K."/>
            <person name="Murdoch R.W."/>
            <person name="Higgins S."/>
            <person name="Loffler F."/>
        </authorList>
    </citation>
    <scope>NUCLEOTIDE SEQUENCE</scope>
</reference>
<protein>
    <submittedName>
        <fullName evidence="1">Uncharacterized protein</fullName>
    </submittedName>
</protein>
<dbReference type="AlphaFoldDB" id="A0A644YAD7"/>
<proteinExistence type="predicted"/>
<accession>A0A644YAD7</accession>
<evidence type="ECO:0000313" key="1">
    <source>
        <dbReference type="EMBL" id="MPM25505.1"/>
    </source>
</evidence>
<sequence length="178" mass="21245">MICGTNTIKVKITDSYVFSHYKACWGWATWKRAWQNMDINMNWAVTNRVNDVLENSGFRAYDINYWKYRIKLIRKKRVDAWDWQWYFSLASQNQLAIFPMTNLIKNIGFGDGATHTSGKITNKYLITKDIEFPLNHPLYILPHVQFEKAFFRNNNTIINHIKMYIPFSVKKIMKKIIH</sequence>
<dbReference type="InterPro" id="IPR029044">
    <property type="entry name" value="Nucleotide-diphossugar_trans"/>
</dbReference>
<dbReference type="Gene3D" id="3.90.550.10">
    <property type="entry name" value="Spore Coat Polysaccharide Biosynthesis Protein SpsA, Chain A"/>
    <property type="match status" value="1"/>
</dbReference>
<comment type="caution">
    <text evidence="1">The sequence shown here is derived from an EMBL/GenBank/DDBJ whole genome shotgun (WGS) entry which is preliminary data.</text>
</comment>
<organism evidence="1">
    <name type="scientific">bioreactor metagenome</name>
    <dbReference type="NCBI Taxonomy" id="1076179"/>
    <lineage>
        <taxon>unclassified sequences</taxon>
        <taxon>metagenomes</taxon>
        <taxon>ecological metagenomes</taxon>
    </lineage>
</organism>
<name>A0A644YAD7_9ZZZZ</name>